<protein>
    <submittedName>
        <fullName evidence="1">Uncharacterized protein</fullName>
    </submittedName>
</protein>
<evidence type="ECO:0000313" key="1">
    <source>
        <dbReference type="EMBL" id="KKK72856.1"/>
    </source>
</evidence>
<organism evidence="1">
    <name type="scientific">marine sediment metagenome</name>
    <dbReference type="NCBI Taxonomy" id="412755"/>
    <lineage>
        <taxon>unclassified sequences</taxon>
        <taxon>metagenomes</taxon>
        <taxon>ecological metagenomes</taxon>
    </lineage>
</organism>
<name>A0A0F9AL09_9ZZZZ</name>
<dbReference type="EMBL" id="LAZR01057049">
    <property type="protein sequence ID" value="KKK72856.1"/>
    <property type="molecule type" value="Genomic_DNA"/>
</dbReference>
<sequence length="41" mass="4256">MNVILGDMITVGLLLVVIEKMGEGLVILVSVAGRVFKGGLT</sequence>
<gene>
    <name evidence="1" type="ORF">LCGC14_2899670</name>
</gene>
<dbReference type="AlphaFoldDB" id="A0A0F9AL09"/>
<reference evidence="1" key="1">
    <citation type="journal article" date="2015" name="Nature">
        <title>Complex archaea that bridge the gap between prokaryotes and eukaryotes.</title>
        <authorList>
            <person name="Spang A."/>
            <person name="Saw J.H."/>
            <person name="Jorgensen S.L."/>
            <person name="Zaremba-Niedzwiedzka K."/>
            <person name="Martijn J."/>
            <person name="Lind A.E."/>
            <person name="van Eijk R."/>
            <person name="Schleper C."/>
            <person name="Guy L."/>
            <person name="Ettema T.J."/>
        </authorList>
    </citation>
    <scope>NUCLEOTIDE SEQUENCE</scope>
</reference>
<proteinExistence type="predicted"/>
<accession>A0A0F9AL09</accession>
<comment type="caution">
    <text evidence="1">The sequence shown here is derived from an EMBL/GenBank/DDBJ whole genome shotgun (WGS) entry which is preliminary data.</text>
</comment>